<dbReference type="AlphaFoldDB" id="A0A4Z0AZH0"/>
<accession>A0A4Z0AZH0</accession>
<dbReference type="RefSeq" id="WP_202877192.1">
    <property type="nucleotide sequence ID" value="NZ_QUZU01000003.1"/>
</dbReference>
<sequence length="100" mass="11468">MSDDALTEFHQELVAEVEEGLSTEEPFSANIFTRLILERLEEAGHFDSTFPLYQEGPIRNTRYRIDGYTYDEDRARLDLFTTIYSGDLTASKIPAADITR</sequence>
<protein>
    <submittedName>
        <fullName evidence="2">AIPR protein</fullName>
    </submittedName>
</protein>
<feature type="non-terminal residue" evidence="2">
    <location>
        <position position="100"/>
    </location>
</feature>
<comment type="caution">
    <text evidence="2">The sequence shown here is derived from an EMBL/GenBank/DDBJ whole genome shotgun (WGS) entry which is preliminary data.</text>
</comment>
<evidence type="ECO:0000313" key="3">
    <source>
        <dbReference type="Proteomes" id="UP000297391"/>
    </source>
</evidence>
<dbReference type="Pfam" id="PF22879">
    <property type="entry name" value="AIPR_N"/>
    <property type="match status" value="1"/>
</dbReference>
<gene>
    <name evidence="2" type="ORF">DYL59_04965</name>
</gene>
<evidence type="ECO:0000259" key="1">
    <source>
        <dbReference type="Pfam" id="PF22879"/>
    </source>
</evidence>
<proteinExistence type="predicted"/>
<dbReference type="EMBL" id="QUZU01000003">
    <property type="protein sequence ID" value="TFY91831.1"/>
    <property type="molecule type" value="Genomic_DNA"/>
</dbReference>
<dbReference type="InterPro" id="IPR055101">
    <property type="entry name" value="AIPR_N"/>
</dbReference>
<reference evidence="2 3" key="1">
    <citation type="journal article" date="2019" name="Syst. Appl. Microbiol.">
        <title>New species of pathogenic Pseudomonas isolated from citrus in Tunisia: Proposal of Pseudomonas kairouanensis sp. nov. and Pseudomonas nabeulensis sp. nov.</title>
        <authorList>
            <person name="Oueslati M."/>
            <person name="Mulet M."/>
            <person name="Gomila M."/>
            <person name="Berge O."/>
            <person name="Hajlaoui M.R."/>
            <person name="Lalucat J."/>
            <person name="Sadfi-Zouaoui N."/>
            <person name="Garcia-Valdes E."/>
        </authorList>
    </citation>
    <scope>NUCLEOTIDE SEQUENCE [LARGE SCALE GENOMIC DNA]</scope>
    <source>
        <strain evidence="2 3">KC12</strain>
    </source>
</reference>
<keyword evidence="3" id="KW-1185">Reference proteome</keyword>
<organism evidence="2 3">
    <name type="scientific">Pseudomonas kairouanensis</name>
    <dbReference type="NCBI Taxonomy" id="2293832"/>
    <lineage>
        <taxon>Bacteria</taxon>
        <taxon>Pseudomonadati</taxon>
        <taxon>Pseudomonadota</taxon>
        <taxon>Gammaproteobacteria</taxon>
        <taxon>Pseudomonadales</taxon>
        <taxon>Pseudomonadaceae</taxon>
        <taxon>Pseudomonas</taxon>
    </lineage>
</organism>
<dbReference type="Proteomes" id="UP000297391">
    <property type="component" value="Unassembled WGS sequence"/>
</dbReference>
<evidence type="ECO:0000313" key="2">
    <source>
        <dbReference type="EMBL" id="TFY91831.1"/>
    </source>
</evidence>
<name>A0A4Z0AZH0_9PSED</name>
<feature type="domain" description="Abortive infection phage resistance protein N-terminal" evidence="1">
    <location>
        <begin position="32"/>
        <end position="99"/>
    </location>
</feature>